<comment type="similarity">
    <text evidence="1">Belongs to the iron/ascorbate-dependent oxidoreductase family.</text>
</comment>
<dbReference type="InterPro" id="IPR027443">
    <property type="entry name" value="IPNS-like_sf"/>
</dbReference>
<dbReference type="InterPro" id="IPR005123">
    <property type="entry name" value="Oxoglu/Fe-dep_dioxygenase_dom"/>
</dbReference>
<keyword evidence="1" id="KW-0479">Metal-binding</keyword>
<reference evidence="3 4" key="1">
    <citation type="journal article" date="2021" name="Sci. Rep.">
        <title>The genome of the diatom Chaetoceros tenuissimus carries an ancient integrated fragment of an extant virus.</title>
        <authorList>
            <person name="Hongo Y."/>
            <person name="Kimura K."/>
            <person name="Takaki Y."/>
            <person name="Yoshida Y."/>
            <person name="Baba S."/>
            <person name="Kobayashi G."/>
            <person name="Nagasaki K."/>
            <person name="Hano T."/>
            <person name="Tomaru Y."/>
        </authorList>
    </citation>
    <scope>NUCLEOTIDE SEQUENCE [LARGE SCALE GENOMIC DNA]</scope>
    <source>
        <strain evidence="3 4">NIES-3715</strain>
    </source>
</reference>
<dbReference type="AlphaFoldDB" id="A0AAD3D8Q4"/>
<dbReference type="InterPro" id="IPR026992">
    <property type="entry name" value="DIOX_N"/>
</dbReference>
<dbReference type="InterPro" id="IPR050231">
    <property type="entry name" value="Iron_ascorbate_oxido_reductase"/>
</dbReference>
<proteinExistence type="inferred from homology"/>
<dbReference type="SUPFAM" id="SSF51197">
    <property type="entry name" value="Clavaminate synthase-like"/>
    <property type="match status" value="1"/>
</dbReference>
<accession>A0AAD3D8Q4</accession>
<evidence type="ECO:0000313" key="4">
    <source>
        <dbReference type="Proteomes" id="UP001054902"/>
    </source>
</evidence>
<dbReference type="Pfam" id="PF03171">
    <property type="entry name" value="2OG-FeII_Oxy"/>
    <property type="match status" value="1"/>
</dbReference>
<protein>
    <recommendedName>
        <fullName evidence="2">Fe2OG dioxygenase domain-containing protein</fullName>
    </recommendedName>
</protein>
<keyword evidence="1" id="KW-0560">Oxidoreductase</keyword>
<dbReference type="Gene3D" id="2.60.120.330">
    <property type="entry name" value="B-lactam Antibiotic, Isopenicillin N Synthase, Chain"/>
    <property type="match status" value="1"/>
</dbReference>
<name>A0AAD3D8Q4_9STRA</name>
<sequence length="367" mass="41630">MQPNRHVFKLPLVDFTSFASSLSQTEKLYTAQAIHEANRQHGFVCLRNSGIPKQSIEKAFGASRTLFDLDSSQKQSLKQIDPKSNTGYVGYGREALNRRRATDLKEAFNVRNTSFMDSTDLEGTPEEFQEATQDLWTLLKKLSDEYAACCAMALDLEEDYFSDTLKDMDLCTLRLLHYPPCDESDQTPKAGKESNECAIRVGEHTDFGIFTFLFVHDYHDESSLGLQVKAVEGGEIDHSDNNVWNDIEFDQESLEIIDRDDTAALIVNTGALMARWTNDVWRATAHRVIVSPKSYSSHRYSIAMFVDPDKETVCSVHPKFVNNGEEPNYPPIKSIDYLLMKLREAQGESDDKGKNKSNIFCKCFVKK</sequence>
<dbReference type="EMBL" id="BLLK01000069">
    <property type="protein sequence ID" value="GFH59803.1"/>
    <property type="molecule type" value="Genomic_DNA"/>
</dbReference>
<dbReference type="GO" id="GO:0046872">
    <property type="term" value="F:metal ion binding"/>
    <property type="evidence" value="ECO:0007669"/>
    <property type="project" value="UniProtKB-KW"/>
</dbReference>
<dbReference type="Pfam" id="PF14226">
    <property type="entry name" value="DIOX_N"/>
    <property type="match status" value="1"/>
</dbReference>
<evidence type="ECO:0000256" key="1">
    <source>
        <dbReference type="RuleBase" id="RU003682"/>
    </source>
</evidence>
<feature type="domain" description="Fe2OG dioxygenase" evidence="2">
    <location>
        <begin position="169"/>
        <end position="308"/>
    </location>
</feature>
<keyword evidence="1" id="KW-0408">Iron</keyword>
<dbReference type="InterPro" id="IPR044861">
    <property type="entry name" value="IPNS-like_FE2OG_OXY"/>
</dbReference>
<dbReference type="PROSITE" id="PS51471">
    <property type="entry name" value="FE2OG_OXY"/>
    <property type="match status" value="1"/>
</dbReference>
<dbReference type="PANTHER" id="PTHR47990">
    <property type="entry name" value="2-OXOGLUTARATE (2OG) AND FE(II)-DEPENDENT OXYGENASE SUPERFAMILY PROTEIN-RELATED"/>
    <property type="match status" value="1"/>
</dbReference>
<dbReference type="Proteomes" id="UP001054902">
    <property type="component" value="Unassembled WGS sequence"/>
</dbReference>
<gene>
    <name evidence="3" type="ORF">CTEN210_16279</name>
</gene>
<comment type="caution">
    <text evidence="3">The sequence shown here is derived from an EMBL/GenBank/DDBJ whole genome shotgun (WGS) entry which is preliminary data.</text>
</comment>
<evidence type="ECO:0000313" key="3">
    <source>
        <dbReference type="EMBL" id="GFH59803.1"/>
    </source>
</evidence>
<dbReference type="GO" id="GO:0016491">
    <property type="term" value="F:oxidoreductase activity"/>
    <property type="evidence" value="ECO:0007669"/>
    <property type="project" value="UniProtKB-KW"/>
</dbReference>
<evidence type="ECO:0000259" key="2">
    <source>
        <dbReference type="PROSITE" id="PS51471"/>
    </source>
</evidence>
<organism evidence="3 4">
    <name type="scientific">Chaetoceros tenuissimus</name>
    <dbReference type="NCBI Taxonomy" id="426638"/>
    <lineage>
        <taxon>Eukaryota</taxon>
        <taxon>Sar</taxon>
        <taxon>Stramenopiles</taxon>
        <taxon>Ochrophyta</taxon>
        <taxon>Bacillariophyta</taxon>
        <taxon>Coscinodiscophyceae</taxon>
        <taxon>Chaetocerotophycidae</taxon>
        <taxon>Chaetocerotales</taxon>
        <taxon>Chaetocerotaceae</taxon>
        <taxon>Chaetoceros</taxon>
    </lineage>
</organism>
<keyword evidence="4" id="KW-1185">Reference proteome</keyword>